<evidence type="ECO:0000313" key="3">
    <source>
        <dbReference type="Proteomes" id="UP000532373"/>
    </source>
</evidence>
<sequence>MNRALLALPLAALALSATPQTENDFLQSLSGTWQGTGQVRLRPDANAVSVRCTLNSRTIGSTLNLDGNCRAKVILSRRIGIDLHTKGLSYSGSYVGSTRGPASLSGQRSGDTLNLQVKWPGRGSDTRIASMQLASSRPGEMRVVTIERHPRTGARIVTASIGFSRQ</sequence>
<proteinExistence type="predicted"/>
<feature type="signal peptide" evidence="1">
    <location>
        <begin position="1"/>
        <end position="19"/>
    </location>
</feature>
<evidence type="ECO:0000313" key="2">
    <source>
        <dbReference type="EMBL" id="MBB6468775.1"/>
    </source>
</evidence>
<dbReference type="Proteomes" id="UP000532373">
    <property type="component" value="Unassembled WGS sequence"/>
</dbReference>
<dbReference type="EMBL" id="JACHGI010000012">
    <property type="protein sequence ID" value="MBB6468775.1"/>
    <property type="molecule type" value="Genomic_DNA"/>
</dbReference>
<comment type="caution">
    <text evidence="2">The sequence shown here is derived from an EMBL/GenBank/DDBJ whole genome shotgun (WGS) entry which is preliminary data.</text>
</comment>
<reference evidence="2 3" key="1">
    <citation type="submission" date="2020-08" db="EMBL/GenBank/DDBJ databases">
        <title>Genomic Encyclopedia of Type Strains, Phase IV (KMG-IV): sequencing the most valuable type-strain genomes for metagenomic binning, comparative biology and taxonomic classification.</title>
        <authorList>
            <person name="Goeker M."/>
        </authorList>
    </citation>
    <scope>NUCLEOTIDE SEQUENCE [LARGE SCALE GENOMIC DNA]</scope>
    <source>
        <strain evidence="2 3">DSM 17454</strain>
    </source>
</reference>
<organism evidence="2 3">
    <name type="scientific">Aminobacter carboxidus</name>
    <dbReference type="NCBI Taxonomy" id="376165"/>
    <lineage>
        <taxon>Bacteria</taxon>
        <taxon>Pseudomonadati</taxon>
        <taxon>Pseudomonadota</taxon>
        <taxon>Alphaproteobacteria</taxon>
        <taxon>Hyphomicrobiales</taxon>
        <taxon>Phyllobacteriaceae</taxon>
        <taxon>Aminobacter</taxon>
    </lineage>
</organism>
<name>A0A8E2BG40_9HYPH</name>
<keyword evidence="1" id="KW-0732">Signal</keyword>
<dbReference type="RefSeq" id="WP_184771571.1">
    <property type="nucleotide sequence ID" value="NZ_JACHGI010000012.1"/>
</dbReference>
<protein>
    <recommendedName>
        <fullName evidence="4">DUF1579 domain-containing protein</fullName>
    </recommendedName>
</protein>
<evidence type="ECO:0000256" key="1">
    <source>
        <dbReference type="SAM" id="SignalP"/>
    </source>
</evidence>
<gene>
    <name evidence="2" type="ORF">HNQ96_004662</name>
</gene>
<accession>A0A8E2BG40</accession>
<dbReference type="AlphaFoldDB" id="A0A8E2BG40"/>
<feature type="chain" id="PRO_5034914214" description="DUF1579 domain-containing protein" evidence="1">
    <location>
        <begin position="20"/>
        <end position="166"/>
    </location>
</feature>
<evidence type="ECO:0008006" key="4">
    <source>
        <dbReference type="Google" id="ProtNLM"/>
    </source>
</evidence>